<feature type="repeat" description="WD" evidence="3">
    <location>
        <begin position="91"/>
        <end position="127"/>
    </location>
</feature>
<gene>
    <name evidence="6" type="ORF">TCE0_033r08041</name>
</gene>
<dbReference type="PROSITE" id="PS50280">
    <property type="entry name" value="SET"/>
    <property type="match status" value="1"/>
</dbReference>
<proteinExistence type="predicted"/>
<evidence type="ECO:0000259" key="5">
    <source>
        <dbReference type="PROSITE" id="PS50280"/>
    </source>
</evidence>
<sequence length="1606" mass="179372">MKSSLYERVFERELGCRPHNASLKGLYGASEWIDELDIVNELGGHTGCVNALSWSNSGRLLASGSDDTYLNIYSYQPDSSTSPFALTTSINTGHTANIFSVKFMPHSNDQTLLTCAGDSEVRVFDVEYSFKNASNAAVSDAFSATRSRRMTDFFTGVRHLSHHNTNSRVYRSHSDRVKRIVTESSPYLFLTCSEDGEVRQWDLRQPSSAYPAPNGGQGFMAYRPGVHHDNSNIPAPLISYKKYHLDLNTISCSASQPQYIALGGAHLHCFLHDRRMTGRDLLAEKGQLNGSTPSAGSVEDDIMSKATRCVRRFAPKGQSKMKPHDTDGITACKISDARPNEIVVSWSGNHIYSFDLIRSPDAREKEKDGDRVSPVSSTRKRKREKVASATSLSSRNRRPQSYLRSDETSAEGLEMSFQVRYGNGESENIPISMTNEHNSDTAEDVIERARSSVLTEAQKLSLEIAKVLVRMRKALFSLEASVREISQAQRHYDLETYQPAFATVLSHASVCLNQMDEVNRSWRYPINPSEDVVIMQQTLRRNRDAARRFVQACGTLAVSLGACLDVSPGVEDGRIAFFRQIVPAPSENGIIDTESQFGYDFIKAILLWLDGGRQAVLEGFKLGQNSPRNRSRFPIPEHEGDQAIEHFLMPYLRALLDSIPVAPIVDVDASRFEHDESRIIFPTQHAALAAFEKAVQLPLEELEDVAAVEDSDDSPERIVRALNRRAATKFWGLRVGRGLLMNVGEGITFEFVNRAFGGLRTFLKEDDEEDECERLQEDIDLEDNSDDIEEVRLVANRVNGHTSNSDGIGAATAPNLTTGVTDASPDESDDFDMFEDERASFEFGYTDDEDNDVNDDDNNNDSDEDEQDADDDIFGFLNHGGLSNRRGREEVDFDVPCGTHEMIYSGHCNIKTVKDVNYYGLDDEYVVSGCDSGHVFMWDRKTAKLVNILEGDGETVNIVQGHPYEPTLAVSGLDNTIKIFSCDRRAQHDARRGVNILNPEHPANMFGARPRNTAGGSQVFGLRTCKRIKNSYQIMSQNDIQRQGGLSDAYITRSMLARLAATIGQRHTLGAGNPATAVEVGEGTTLVLDENCTIYLDRAKLYTKLGFHDLSAADIYRALTLLEYVIEPDSAEYVAQRRVDSPNEGEDEEEEEFVEISESEYESMIGETYLLLVQSLVKCGCLRDAFEFRGRAIEHLSSLDADFKEIISHLQDVDKRLDIPAEKMATLPGQGRARRVLYPWNEHEPDRKAPETLNLLNKRLETVAPNLEVKAVALPALHSDTNTEKEGEVSIQLGLFAKRDLQAGEMILRESSLLTATNRLHDDLCDACNGPLPDLSPTPEQEGGAVACQGCDDTIFCSQKCHDEAQETYHGAICGQEGLDSIGKDVADPKDKADYLYFLLLGRAIAMAATQDVHPLELPEIKYIWGDFHEYTPDDAKEEEYSLPFSFQLNILQPTRLLEEMGLDPFTTLGRYDTWILNTLYAKFRGTASGRLSTWDGGPEVCAVHPLWCLANHSCDPNVRWEWGGEICFMVRKKDEKAVWRREIDGVKEERATATADEKVMIRKGEEILNHYCDIGIDVRERREWASGALGGLCQCARCQWEAADD</sequence>
<dbReference type="Proteomes" id="UP000053095">
    <property type="component" value="Unassembled WGS sequence"/>
</dbReference>
<dbReference type="PROSITE" id="PS50082">
    <property type="entry name" value="WD_REPEATS_2"/>
    <property type="match status" value="3"/>
</dbReference>
<comment type="caution">
    <text evidence="6">The sequence shown here is derived from an EMBL/GenBank/DDBJ whole genome shotgun (WGS) entry which is preliminary data.</text>
</comment>
<dbReference type="InterPro" id="IPR001214">
    <property type="entry name" value="SET_dom"/>
</dbReference>
<dbReference type="EMBL" id="DF933829">
    <property type="protein sequence ID" value="GAM37808.1"/>
    <property type="molecule type" value="Genomic_DNA"/>
</dbReference>
<dbReference type="InterPro" id="IPR046341">
    <property type="entry name" value="SET_dom_sf"/>
</dbReference>
<feature type="repeat" description="WD" evidence="3">
    <location>
        <begin position="170"/>
        <end position="211"/>
    </location>
</feature>
<feature type="domain" description="SET" evidence="5">
    <location>
        <begin position="1265"/>
        <end position="1573"/>
    </location>
</feature>
<dbReference type="GO" id="GO:0080008">
    <property type="term" value="C:Cul4-RING E3 ubiquitin ligase complex"/>
    <property type="evidence" value="ECO:0007669"/>
    <property type="project" value="TreeGrafter"/>
</dbReference>
<dbReference type="Gene3D" id="2.130.10.10">
    <property type="entry name" value="YVTN repeat-like/Quinoprotein amine dehydrogenase"/>
    <property type="match status" value="3"/>
</dbReference>
<dbReference type="PANTHER" id="PTHR15574:SF40">
    <property type="entry name" value="WD AND TETRATRICOPEPTIDE REPEATS PROTEIN 1"/>
    <property type="match status" value="1"/>
</dbReference>
<dbReference type="InterPro" id="IPR036322">
    <property type="entry name" value="WD40_repeat_dom_sf"/>
</dbReference>
<dbReference type="SUPFAM" id="SSF82199">
    <property type="entry name" value="SET domain"/>
    <property type="match status" value="1"/>
</dbReference>
<dbReference type="InterPro" id="IPR001680">
    <property type="entry name" value="WD40_rpt"/>
</dbReference>
<dbReference type="Gene3D" id="2.170.270.10">
    <property type="entry name" value="SET domain"/>
    <property type="match status" value="1"/>
</dbReference>
<dbReference type="GO" id="GO:0005737">
    <property type="term" value="C:cytoplasm"/>
    <property type="evidence" value="ECO:0007669"/>
    <property type="project" value="TreeGrafter"/>
</dbReference>
<feature type="repeat" description="WD" evidence="3">
    <location>
        <begin position="42"/>
        <end position="83"/>
    </location>
</feature>
<name>A0A6V8H8T4_TALPI</name>
<keyword evidence="2" id="KW-0677">Repeat</keyword>
<dbReference type="Pfam" id="PF00400">
    <property type="entry name" value="WD40"/>
    <property type="match status" value="4"/>
</dbReference>
<keyword evidence="1 3" id="KW-0853">WD repeat</keyword>
<dbReference type="GO" id="GO:0045717">
    <property type="term" value="P:negative regulation of fatty acid biosynthetic process"/>
    <property type="evidence" value="ECO:0007669"/>
    <property type="project" value="TreeGrafter"/>
</dbReference>
<dbReference type="InterPro" id="IPR015943">
    <property type="entry name" value="WD40/YVTN_repeat-like_dom_sf"/>
</dbReference>
<keyword evidence="7" id="KW-1185">Reference proteome</keyword>
<reference evidence="7" key="1">
    <citation type="journal article" date="2015" name="Genome Announc.">
        <title>Draft genome sequence of Talaromyces cellulolyticus strain Y-94, a source of lignocellulosic biomass-degrading enzymes.</title>
        <authorList>
            <person name="Fujii T."/>
            <person name="Koike H."/>
            <person name="Sawayama S."/>
            <person name="Yano S."/>
            <person name="Inoue H."/>
        </authorList>
    </citation>
    <scope>NUCLEOTIDE SEQUENCE [LARGE SCALE GENOMIC DNA]</scope>
    <source>
        <strain evidence="7">Y-94</strain>
    </source>
</reference>
<dbReference type="PROSITE" id="PS50294">
    <property type="entry name" value="WD_REPEATS_REGION"/>
    <property type="match status" value="2"/>
</dbReference>
<dbReference type="InterPro" id="IPR045151">
    <property type="entry name" value="DCAF8"/>
</dbReference>
<dbReference type="Pfam" id="PF00856">
    <property type="entry name" value="SET"/>
    <property type="match status" value="1"/>
</dbReference>
<feature type="compositionally biased region" description="Acidic residues" evidence="4">
    <location>
        <begin position="845"/>
        <end position="873"/>
    </location>
</feature>
<organism evidence="6 7">
    <name type="scientific">Talaromyces pinophilus</name>
    <name type="common">Penicillium pinophilum</name>
    <dbReference type="NCBI Taxonomy" id="128442"/>
    <lineage>
        <taxon>Eukaryota</taxon>
        <taxon>Fungi</taxon>
        <taxon>Dikarya</taxon>
        <taxon>Ascomycota</taxon>
        <taxon>Pezizomycotina</taxon>
        <taxon>Eurotiomycetes</taxon>
        <taxon>Eurotiomycetidae</taxon>
        <taxon>Eurotiales</taxon>
        <taxon>Trichocomaceae</taxon>
        <taxon>Talaromyces</taxon>
        <taxon>Talaromyces sect. Talaromyces</taxon>
    </lineage>
</organism>
<feature type="compositionally biased region" description="Basic and acidic residues" evidence="4">
    <location>
        <begin position="362"/>
        <end position="371"/>
    </location>
</feature>
<evidence type="ECO:0000313" key="7">
    <source>
        <dbReference type="Proteomes" id="UP000053095"/>
    </source>
</evidence>
<feature type="compositionally biased region" description="Acidic residues" evidence="4">
    <location>
        <begin position="824"/>
        <end position="835"/>
    </location>
</feature>
<protein>
    <recommendedName>
        <fullName evidence="5">SET domain-containing protein</fullName>
    </recommendedName>
</protein>
<evidence type="ECO:0000256" key="2">
    <source>
        <dbReference type="ARBA" id="ARBA00022737"/>
    </source>
</evidence>
<dbReference type="PANTHER" id="PTHR15574">
    <property type="entry name" value="WD REPEAT DOMAIN-CONTAINING FAMILY"/>
    <property type="match status" value="1"/>
</dbReference>
<dbReference type="SMART" id="SM00320">
    <property type="entry name" value="WD40"/>
    <property type="match status" value="6"/>
</dbReference>
<evidence type="ECO:0000256" key="3">
    <source>
        <dbReference type="PROSITE-ProRule" id="PRU00221"/>
    </source>
</evidence>
<accession>A0A6V8H8T4</accession>
<evidence type="ECO:0000256" key="4">
    <source>
        <dbReference type="SAM" id="MobiDB-lite"/>
    </source>
</evidence>
<evidence type="ECO:0000313" key="6">
    <source>
        <dbReference type="EMBL" id="GAM37808.1"/>
    </source>
</evidence>
<dbReference type="SUPFAM" id="SSF50978">
    <property type="entry name" value="WD40 repeat-like"/>
    <property type="match status" value="1"/>
</dbReference>
<feature type="region of interest" description="Disordered" evidence="4">
    <location>
        <begin position="803"/>
        <end position="874"/>
    </location>
</feature>
<feature type="region of interest" description="Disordered" evidence="4">
    <location>
        <begin position="362"/>
        <end position="409"/>
    </location>
</feature>
<evidence type="ECO:0000256" key="1">
    <source>
        <dbReference type="ARBA" id="ARBA00022574"/>
    </source>
</evidence>